<feature type="compositionally biased region" description="Basic and acidic residues" evidence="1">
    <location>
        <begin position="80"/>
        <end position="89"/>
    </location>
</feature>
<dbReference type="AlphaFoldDB" id="A0A1D6LWY4"/>
<feature type="compositionally biased region" description="Low complexity" evidence="1">
    <location>
        <begin position="132"/>
        <end position="142"/>
    </location>
</feature>
<gene>
    <name evidence="2" type="ORF">ZEAMMB73_Zm00001d037355</name>
</gene>
<proteinExistence type="predicted"/>
<reference evidence="2" key="1">
    <citation type="submission" date="2015-12" db="EMBL/GenBank/DDBJ databases">
        <title>Update maize B73 reference genome by single molecule sequencing technologies.</title>
        <authorList>
            <consortium name="Maize Genome Sequencing Project"/>
            <person name="Ware D."/>
        </authorList>
    </citation>
    <scope>NUCLEOTIDE SEQUENCE</scope>
    <source>
        <tissue evidence="2">Seedling</tissue>
    </source>
</reference>
<name>A0A1D6LWY4_MAIZE</name>
<feature type="compositionally biased region" description="Low complexity" evidence="1">
    <location>
        <begin position="54"/>
        <end position="73"/>
    </location>
</feature>
<evidence type="ECO:0000256" key="1">
    <source>
        <dbReference type="SAM" id="MobiDB-lite"/>
    </source>
</evidence>
<accession>A0A1D6LWY4</accession>
<feature type="compositionally biased region" description="Low complexity" evidence="1">
    <location>
        <begin position="114"/>
        <end position="125"/>
    </location>
</feature>
<dbReference type="EMBL" id="CM000782">
    <property type="protein sequence ID" value="AQK83733.1"/>
    <property type="molecule type" value="Genomic_DNA"/>
</dbReference>
<sequence>MFSSIRRSRSRRRPLALCSLITRFPPPDLATMSLSSMLGLTIAPPRGRSRESHSSSPSDWSDPSESTSSSTSAWKRRARKLSDEFDRISAEQQHQLVVEKKRKAGAATPVRKQASAPAAGAPARASLKRKAAAPSSAAGARRTSPRNKH</sequence>
<feature type="region of interest" description="Disordered" evidence="1">
    <location>
        <begin position="40"/>
        <end position="149"/>
    </location>
</feature>
<protein>
    <submittedName>
        <fullName evidence="2">Uncharacterized protein</fullName>
    </submittedName>
</protein>
<organism evidence="2">
    <name type="scientific">Zea mays</name>
    <name type="common">Maize</name>
    <dbReference type="NCBI Taxonomy" id="4577"/>
    <lineage>
        <taxon>Eukaryota</taxon>
        <taxon>Viridiplantae</taxon>
        <taxon>Streptophyta</taxon>
        <taxon>Embryophyta</taxon>
        <taxon>Tracheophyta</taxon>
        <taxon>Spermatophyta</taxon>
        <taxon>Magnoliopsida</taxon>
        <taxon>Liliopsida</taxon>
        <taxon>Poales</taxon>
        <taxon>Poaceae</taxon>
        <taxon>PACMAD clade</taxon>
        <taxon>Panicoideae</taxon>
        <taxon>Andropogonodae</taxon>
        <taxon>Andropogoneae</taxon>
        <taxon>Tripsacinae</taxon>
        <taxon>Zea</taxon>
    </lineage>
</organism>
<evidence type="ECO:0000313" key="2">
    <source>
        <dbReference type="EMBL" id="AQK83733.1"/>
    </source>
</evidence>
<dbReference type="InParanoid" id="A0A1D6LWY4"/>